<keyword evidence="5" id="KW-0456">Lyase</keyword>
<evidence type="ECO:0000256" key="3">
    <source>
        <dbReference type="PIRSR" id="PIRSR001434-2"/>
    </source>
</evidence>
<dbReference type="InterPro" id="IPR000277">
    <property type="entry name" value="Cys/Met-Metab_PyrdxlP-dep_enz"/>
</dbReference>
<evidence type="ECO:0000256" key="4">
    <source>
        <dbReference type="RuleBase" id="RU362118"/>
    </source>
</evidence>
<comment type="similarity">
    <text evidence="4">Belongs to the trans-sulfuration enzymes family.</text>
</comment>
<dbReference type="Gene3D" id="3.90.1150.10">
    <property type="entry name" value="Aspartate Aminotransferase, domain 1"/>
    <property type="match status" value="1"/>
</dbReference>
<dbReference type="GO" id="GO:0016846">
    <property type="term" value="F:carbon-sulfur lyase activity"/>
    <property type="evidence" value="ECO:0007669"/>
    <property type="project" value="TreeGrafter"/>
</dbReference>
<dbReference type="Gene3D" id="3.40.640.10">
    <property type="entry name" value="Type I PLP-dependent aspartate aminotransferase-like (Major domain)"/>
    <property type="match status" value="1"/>
</dbReference>
<dbReference type="NCBIfam" id="NF005455">
    <property type="entry name" value="PRK07049.1"/>
    <property type="match status" value="1"/>
</dbReference>
<feature type="modified residue" description="N6-(pyridoxal phosphate)lysine" evidence="3">
    <location>
        <position position="243"/>
    </location>
</feature>
<dbReference type="CDD" id="cd00614">
    <property type="entry name" value="CGS_like"/>
    <property type="match status" value="1"/>
</dbReference>
<evidence type="ECO:0000313" key="6">
    <source>
        <dbReference type="Proteomes" id="UP000325187"/>
    </source>
</evidence>
<dbReference type="InterPro" id="IPR015421">
    <property type="entry name" value="PyrdxlP-dep_Trfase_major"/>
</dbReference>
<reference evidence="5 6" key="1">
    <citation type="submission" date="2019-09" db="EMBL/GenBank/DDBJ databases">
        <title>NBRP : Genome information of microbial organism related human and environment.</title>
        <authorList>
            <person name="Hattori M."/>
            <person name="Oshima K."/>
            <person name="Inaba H."/>
            <person name="Suda W."/>
            <person name="Sakamoto M."/>
            <person name="Iino T."/>
            <person name="Kitahara M."/>
            <person name="Oshida Y."/>
            <person name="Iida T."/>
            <person name="Kudo T."/>
            <person name="Itoh T."/>
            <person name="Ohkuma M."/>
        </authorList>
    </citation>
    <scope>NUCLEOTIDE SEQUENCE [LARGE SCALE GENOMIC DNA]</scope>
    <source>
        <strain evidence="5 6">Mie-1</strain>
    </source>
</reference>
<organism evidence="5 6">
    <name type="scientific">Iodidimonas gelatinilytica</name>
    <dbReference type="NCBI Taxonomy" id="1236966"/>
    <lineage>
        <taxon>Bacteria</taxon>
        <taxon>Pseudomonadati</taxon>
        <taxon>Pseudomonadota</taxon>
        <taxon>Alphaproteobacteria</taxon>
        <taxon>Iodidimonadales</taxon>
        <taxon>Iodidimonadaceae</taxon>
        <taxon>Iodidimonas</taxon>
    </lineage>
</organism>
<dbReference type="FunFam" id="3.40.640.10:FF:000046">
    <property type="entry name" value="Cystathionine gamma-lyase"/>
    <property type="match status" value="1"/>
</dbReference>
<dbReference type="EMBL" id="BKCM01000015">
    <property type="protein sequence ID" value="GER01978.1"/>
    <property type="molecule type" value="Genomic_DNA"/>
</dbReference>
<gene>
    <name evidence="5" type="primary">mdeA</name>
    <name evidence="5" type="ORF">JCM17845_26010</name>
</gene>
<comment type="caution">
    <text evidence="5">The sequence shown here is derived from an EMBL/GenBank/DDBJ whole genome shotgun (WGS) entry which is preliminary data.</text>
</comment>
<dbReference type="Pfam" id="PF01053">
    <property type="entry name" value="Cys_Met_Meta_PP"/>
    <property type="match status" value="1"/>
</dbReference>
<keyword evidence="2 3" id="KW-0663">Pyridoxal phosphate</keyword>
<dbReference type="GO" id="GO:0005737">
    <property type="term" value="C:cytoplasm"/>
    <property type="evidence" value="ECO:0007669"/>
    <property type="project" value="TreeGrafter"/>
</dbReference>
<dbReference type="PIRSF" id="PIRSF001434">
    <property type="entry name" value="CGS"/>
    <property type="match status" value="1"/>
</dbReference>
<dbReference type="PANTHER" id="PTHR11808">
    <property type="entry name" value="TRANS-SULFURATION ENZYME FAMILY MEMBER"/>
    <property type="match status" value="1"/>
</dbReference>
<comment type="cofactor">
    <cofactor evidence="1 4">
        <name>pyridoxal 5'-phosphate</name>
        <dbReference type="ChEBI" id="CHEBI:597326"/>
    </cofactor>
</comment>
<evidence type="ECO:0000256" key="1">
    <source>
        <dbReference type="ARBA" id="ARBA00001933"/>
    </source>
</evidence>
<dbReference type="InterPro" id="IPR015424">
    <property type="entry name" value="PyrdxlP-dep_Trfase"/>
</dbReference>
<evidence type="ECO:0000313" key="5">
    <source>
        <dbReference type="EMBL" id="GER01978.1"/>
    </source>
</evidence>
<keyword evidence="6" id="KW-1185">Reference proteome</keyword>
<dbReference type="GO" id="GO:0030170">
    <property type="term" value="F:pyridoxal phosphate binding"/>
    <property type="evidence" value="ECO:0007669"/>
    <property type="project" value="InterPro"/>
</dbReference>
<name>A0A5A7N1I1_9PROT</name>
<dbReference type="InterPro" id="IPR015422">
    <property type="entry name" value="PyrdxlP-dep_Trfase_small"/>
</dbReference>
<accession>A0A5A7N1I1</accession>
<dbReference type="Proteomes" id="UP000325187">
    <property type="component" value="Unassembled WGS sequence"/>
</dbReference>
<proteinExistence type="inferred from homology"/>
<dbReference type="AlphaFoldDB" id="A0A5A7N1I1"/>
<dbReference type="SUPFAM" id="SSF53383">
    <property type="entry name" value="PLP-dependent transferases"/>
    <property type="match status" value="1"/>
</dbReference>
<dbReference type="PANTHER" id="PTHR11808:SF86">
    <property type="entry name" value="METHIONINE GAMMA-LYASE"/>
    <property type="match status" value="1"/>
</dbReference>
<dbReference type="RefSeq" id="WP_150002764.1">
    <property type="nucleotide sequence ID" value="NZ_BKCM01000015.1"/>
</dbReference>
<evidence type="ECO:0000256" key="2">
    <source>
        <dbReference type="ARBA" id="ARBA00022898"/>
    </source>
</evidence>
<sequence>MTDQKKNFRRSKIGNHVLKPETQMMGYGFDPTLSEGSLKPPVFLTSTFVFESAEHGRDFFDVVSGRRDARPGEEAGLIYSRFNNPDMEVLEDRLALWDDAEMAIVYSSGMAAIYSAIMAHMKPGEVLIYSQPIYGGTETLMLNVLPKWGIKTVGFAANRSVEAIDEAFEKAAELGPIGMVLAETPANPTNGLVDIAYLASKLKDVRNSSGERPPLAVDNTFLGPVWQKPLDHGADIVLYSMTKYIGGHSDLVAGGATGPTAYLKPMKALRGAIGNQIDPHTCWMVLRSLETLKIRMEKATDNAKIIAEYLRDHDKIEKVHYLGFLEPGSDAHAVYSRQCLAPGSTFAFDVKGGQAGAFRFLNALTVLKLAVSLGGTETLISHPASTTHSGVPKELRDIAGVSDALCRVSVGIENASDLIADLEQALKQV</sequence>
<protein>
    <submittedName>
        <fullName evidence="5">Methionine gamma-lyase</fullName>
    </submittedName>
</protein>
<dbReference type="GO" id="GO:0019346">
    <property type="term" value="P:transsulfuration"/>
    <property type="evidence" value="ECO:0007669"/>
    <property type="project" value="InterPro"/>
</dbReference>